<dbReference type="Pfam" id="PF04647">
    <property type="entry name" value="AgrB"/>
    <property type="match status" value="1"/>
</dbReference>
<dbReference type="Proteomes" id="UP000323166">
    <property type="component" value="Unassembled WGS sequence"/>
</dbReference>
<keyword evidence="1" id="KW-1003">Cell membrane</keyword>
<dbReference type="RefSeq" id="WP_166511677.1">
    <property type="nucleotide sequence ID" value="NZ_VNHM01000008.1"/>
</dbReference>
<feature type="transmembrane region" description="Helical" evidence="8">
    <location>
        <begin position="45"/>
        <end position="68"/>
    </location>
</feature>
<evidence type="ECO:0000256" key="3">
    <source>
        <dbReference type="ARBA" id="ARBA00022670"/>
    </source>
</evidence>
<evidence type="ECO:0000256" key="8">
    <source>
        <dbReference type="SAM" id="Phobius"/>
    </source>
</evidence>
<evidence type="ECO:0000256" key="4">
    <source>
        <dbReference type="ARBA" id="ARBA00022692"/>
    </source>
</evidence>
<dbReference type="SMART" id="SM00793">
    <property type="entry name" value="AgrB"/>
    <property type="match status" value="1"/>
</dbReference>
<evidence type="ECO:0000256" key="7">
    <source>
        <dbReference type="ARBA" id="ARBA00023136"/>
    </source>
</evidence>
<dbReference type="GO" id="GO:0008233">
    <property type="term" value="F:peptidase activity"/>
    <property type="evidence" value="ECO:0007669"/>
    <property type="project" value="UniProtKB-KW"/>
</dbReference>
<proteinExistence type="predicted"/>
<evidence type="ECO:0000256" key="6">
    <source>
        <dbReference type="ARBA" id="ARBA00022989"/>
    </source>
</evidence>
<reference evidence="9 10" key="1">
    <citation type="submission" date="2019-07" db="EMBL/GenBank/DDBJ databases">
        <title>Genomic Encyclopedia of Type Strains, Phase I: the one thousand microbial genomes (KMG-I) project.</title>
        <authorList>
            <person name="Kyrpides N."/>
        </authorList>
    </citation>
    <scope>NUCLEOTIDE SEQUENCE [LARGE SCALE GENOMIC DNA]</scope>
    <source>
        <strain evidence="9 10">DSM 6562</strain>
    </source>
</reference>
<feature type="transmembrane region" description="Helical" evidence="8">
    <location>
        <begin position="80"/>
        <end position="101"/>
    </location>
</feature>
<dbReference type="AlphaFoldDB" id="A0A5S4ZT29"/>
<keyword evidence="6 8" id="KW-1133">Transmembrane helix</keyword>
<evidence type="ECO:0000313" key="10">
    <source>
        <dbReference type="Proteomes" id="UP000323166"/>
    </source>
</evidence>
<keyword evidence="3" id="KW-0645">Protease</keyword>
<dbReference type="GO" id="GO:0016020">
    <property type="term" value="C:membrane"/>
    <property type="evidence" value="ECO:0007669"/>
    <property type="project" value="InterPro"/>
</dbReference>
<evidence type="ECO:0000256" key="1">
    <source>
        <dbReference type="ARBA" id="ARBA00022475"/>
    </source>
</evidence>
<keyword evidence="2" id="KW-0673">Quorum sensing</keyword>
<dbReference type="GO" id="GO:0009372">
    <property type="term" value="P:quorum sensing"/>
    <property type="evidence" value="ECO:0007669"/>
    <property type="project" value="UniProtKB-KW"/>
</dbReference>
<evidence type="ECO:0000256" key="5">
    <source>
        <dbReference type="ARBA" id="ARBA00022801"/>
    </source>
</evidence>
<keyword evidence="4 8" id="KW-0812">Transmembrane</keyword>
<evidence type="ECO:0000256" key="2">
    <source>
        <dbReference type="ARBA" id="ARBA00022654"/>
    </source>
</evidence>
<comment type="caution">
    <text evidence="9">The sequence shown here is derived from an EMBL/GenBank/DDBJ whole genome shotgun (WGS) entry which is preliminary data.</text>
</comment>
<keyword evidence="5" id="KW-0378">Hydrolase</keyword>
<protein>
    <submittedName>
        <fullName evidence="9">Accessory gene regulator B</fullName>
    </submittedName>
</protein>
<feature type="transmembrane region" description="Helical" evidence="8">
    <location>
        <begin position="107"/>
        <end position="128"/>
    </location>
</feature>
<feature type="transmembrane region" description="Helical" evidence="8">
    <location>
        <begin position="170"/>
        <end position="190"/>
    </location>
</feature>
<organism evidence="9 10">
    <name type="scientific">Desulfallas thermosapovorans DSM 6562</name>
    <dbReference type="NCBI Taxonomy" id="1121431"/>
    <lineage>
        <taxon>Bacteria</taxon>
        <taxon>Bacillati</taxon>
        <taxon>Bacillota</taxon>
        <taxon>Clostridia</taxon>
        <taxon>Eubacteriales</taxon>
        <taxon>Desulfallaceae</taxon>
        <taxon>Desulfallas</taxon>
    </lineage>
</organism>
<feature type="transmembrane region" description="Helical" evidence="8">
    <location>
        <begin position="148"/>
        <end position="164"/>
    </location>
</feature>
<dbReference type="GO" id="GO:0006508">
    <property type="term" value="P:proteolysis"/>
    <property type="evidence" value="ECO:0007669"/>
    <property type="project" value="UniProtKB-KW"/>
</dbReference>
<keyword evidence="7 8" id="KW-0472">Membrane</keyword>
<sequence>MSYLPISKRIAGYLSARTGISDEQEEIVTYFIEVTLINIFNTLNILLLGLFFGTLPGIITCLITVAMLRQTAGGAHSNSPWRCALITAVVFLSISVAASYLSHIKQIYLDSLAIAAVLIGTFLIILLAPVDSPSAPILSDARRKRLKIMALIIMGIISVAIILLRQSSWIYALEAQAAVVLSVFWTSFNLTRFGHHVMSYIDNLKIGSREVNH</sequence>
<accession>A0A5S4ZT29</accession>
<name>A0A5S4ZT29_9FIRM</name>
<gene>
    <name evidence="9" type="ORF">LX24_01671</name>
</gene>
<dbReference type="EMBL" id="VNHM01000008">
    <property type="protein sequence ID" value="TYO95321.1"/>
    <property type="molecule type" value="Genomic_DNA"/>
</dbReference>
<dbReference type="InterPro" id="IPR006741">
    <property type="entry name" value="AgrB"/>
</dbReference>
<keyword evidence="10" id="KW-1185">Reference proteome</keyword>
<evidence type="ECO:0000313" key="9">
    <source>
        <dbReference type="EMBL" id="TYO95321.1"/>
    </source>
</evidence>